<evidence type="ECO:0008006" key="2">
    <source>
        <dbReference type="Google" id="ProtNLM"/>
    </source>
</evidence>
<dbReference type="EMBL" id="VSSQ01122650">
    <property type="protein sequence ID" value="MPN54435.1"/>
    <property type="molecule type" value="Genomic_DNA"/>
</dbReference>
<sequence>MEDETDAHLKATVADNTKHTVILMDSDSIGTSAFAQAVPLRRIHTIITDANLSEEYRAAFEHRGIQLIAVE</sequence>
<gene>
    <name evidence="1" type="ORF">SDC9_202105</name>
</gene>
<dbReference type="AlphaFoldDB" id="A0A645ISR0"/>
<evidence type="ECO:0000313" key="1">
    <source>
        <dbReference type="EMBL" id="MPN54435.1"/>
    </source>
</evidence>
<name>A0A645ISR0_9ZZZZ</name>
<accession>A0A645ISR0</accession>
<protein>
    <recommendedName>
        <fullName evidence="2">DeoR C-terminal sensor domain-containing protein</fullName>
    </recommendedName>
</protein>
<reference evidence="1" key="1">
    <citation type="submission" date="2019-08" db="EMBL/GenBank/DDBJ databases">
        <authorList>
            <person name="Kucharzyk K."/>
            <person name="Murdoch R.W."/>
            <person name="Higgins S."/>
            <person name="Loffler F."/>
        </authorList>
    </citation>
    <scope>NUCLEOTIDE SEQUENCE</scope>
</reference>
<comment type="caution">
    <text evidence="1">The sequence shown here is derived from an EMBL/GenBank/DDBJ whole genome shotgun (WGS) entry which is preliminary data.</text>
</comment>
<proteinExistence type="predicted"/>
<organism evidence="1">
    <name type="scientific">bioreactor metagenome</name>
    <dbReference type="NCBI Taxonomy" id="1076179"/>
    <lineage>
        <taxon>unclassified sequences</taxon>
        <taxon>metagenomes</taxon>
        <taxon>ecological metagenomes</taxon>
    </lineage>
</organism>